<dbReference type="InterPro" id="IPR000073">
    <property type="entry name" value="AB_hydrolase_1"/>
</dbReference>
<dbReference type="InterPro" id="IPR029058">
    <property type="entry name" value="AB_hydrolase_fold"/>
</dbReference>
<evidence type="ECO:0000256" key="1">
    <source>
        <dbReference type="ARBA" id="ARBA00022801"/>
    </source>
</evidence>
<reference evidence="3" key="1">
    <citation type="submission" date="2016-10" db="EMBL/GenBank/DDBJ databases">
        <title>Sequence of Gallionella enrichment culture.</title>
        <authorList>
            <person name="Poehlein A."/>
            <person name="Muehling M."/>
            <person name="Daniel R."/>
        </authorList>
    </citation>
    <scope>NUCLEOTIDE SEQUENCE</scope>
</reference>
<organism evidence="3">
    <name type="scientific">mine drainage metagenome</name>
    <dbReference type="NCBI Taxonomy" id="410659"/>
    <lineage>
        <taxon>unclassified sequences</taxon>
        <taxon>metagenomes</taxon>
        <taxon>ecological metagenomes</taxon>
    </lineage>
</organism>
<dbReference type="EC" id="3.8.1.5" evidence="3"/>
<proteinExistence type="predicted"/>
<dbReference type="InterPro" id="IPR051340">
    <property type="entry name" value="Haloalkane_dehalogenase"/>
</dbReference>
<name>A0A1J5S037_9ZZZZ</name>
<feature type="domain" description="AB hydrolase-1" evidence="2">
    <location>
        <begin position="43"/>
        <end position="141"/>
    </location>
</feature>
<comment type="caution">
    <text evidence="3">The sequence shown here is derived from an EMBL/GenBank/DDBJ whole genome shotgun (WGS) entry which is preliminary data.</text>
</comment>
<keyword evidence="1 3" id="KW-0378">Hydrolase</keyword>
<sequence>MVTPDTPIPEWLAGEHPFGLNVHWTSAGARMAYVDEGPRSSEAVLMVHGNPTWSFYYRNVIRELSPQIRCIAPDHVGMGRSDKPQDYPYTLDRRIADLSELVDALGLTRVHLLVHDWGGAIGLGWAGRNPDRVGRICILNTGAFRSSRIPFRISLCRAPVLGTLLVRGLNGFAGPATWMAMGRRKLNDVERRAYLWPHGDWHDRVAVDGFVKDIPMSPRHPSYATLVGVENGLAGLSEKPVFLVWGGRDFCFNDSFLAEFRRRFPAANALRLDAGHYVLEDGRPQSIGLVTEFLAPDGR</sequence>
<gene>
    <name evidence="3" type="primary">dhaAF</name>
    <name evidence="3" type="ORF">GALL_163830</name>
</gene>
<accession>A0A1J5S037</accession>
<dbReference type="Pfam" id="PF00561">
    <property type="entry name" value="Abhydrolase_1"/>
    <property type="match status" value="1"/>
</dbReference>
<dbReference type="SUPFAM" id="SSF53474">
    <property type="entry name" value="alpha/beta-Hydrolases"/>
    <property type="match status" value="1"/>
</dbReference>
<protein>
    <submittedName>
        <fullName evidence="3">Haloalkane dehalogenase</fullName>
        <ecNumber evidence="3">3.8.1.5</ecNumber>
    </submittedName>
</protein>
<dbReference type="PANTHER" id="PTHR42977:SF3">
    <property type="entry name" value="AB HYDROLASE-1 DOMAIN-CONTAINING PROTEIN"/>
    <property type="match status" value="1"/>
</dbReference>
<dbReference type="EMBL" id="MLJW01000083">
    <property type="protein sequence ID" value="OIR01482.1"/>
    <property type="molecule type" value="Genomic_DNA"/>
</dbReference>
<dbReference type="PRINTS" id="PR00111">
    <property type="entry name" value="ABHYDROLASE"/>
</dbReference>
<evidence type="ECO:0000313" key="3">
    <source>
        <dbReference type="EMBL" id="OIR01482.1"/>
    </source>
</evidence>
<dbReference type="AlphaFoldDB" id="A0A1J5S037"/>
<evidence type="ECO:0000259" key="2">
    <source>
        <dbReference type="Pfam" id="PF00561"/>
    </source>
</evidence>
<dbReference type="Gene3D" id="3.40.50.1820">
    <property type="entry name" value="alpha/beta hydrolase"/>
    <property type="match status" value="1"/>
</dbReference>
<dbReference type="GO" id="GO:0004301">
    <property type="term" value="F:epoxide hydrolase activity"/>
    <property type="evidence" value="ECO:0007669"/>
    <property type="project" value="TreeGrafter"/>
</dbReference>
<dbReference type="PANTHER" id="PTHR42977">
    <property type="entry name" value="HYDROLASE-RELATED"/>
    <property type="match status" value="1"/>
</dbReference>
<dbReference type="GO" id="GO:0018786">
    <property type="term" value="F:haloalkane dehalogenase activity"/>
    <property type="evidence" value="ECO:0007669"/>
    <property type="project" value="UniProtKB-EC"/>
</dbReference>